<sequence>MWLQCKYFDLKNYLEMKGVDLDPVVVLKGYLCEAAHASSKSDPVQFQEEALKLIKQHCLPGCYDFCNSIGFLDCDPQVMNTLRSQVDEEIMDINKRLDDKTLADIDIAQLKMTKMKRYLAAGLHTEAKATLDEIHIPLISNDAIFSSYLSFLRLAYLYHDKDLYNIYLQKCKEIMEKVSYENKSVYGFYLCFGLIVGFLDINVEDTDQYSAFTYKQSSGTAIERYRVMARVASLLHAVVPTYSAEALLPYEDFVVAALLMNLVVLSRKDFLTLLQTSSDALAVISSTPHLTDAIDCVQQCQYSALNEVLLKIHALCRRSFFLRMCSGVITREYRALMIKQLLRSYINASIPQLATALMMPVDILQQEIERLIITKRLAYRIDQPTGIMEEVTVDDYDKAYLTFLHSSTRLTKKLDHIRKLLCE</sequence>
<dbReference type="GO" id="GO:0043161">
    <property type="term" value="P:proteasome-mediated ubiquitin-dependent protein catabolic process"/>
    <property type="evidence" value="ECO:0007669"/>
    <property type="project" value="TreeGrafter"/>
</dbReference>
<accession>A0A132NQ27</accession>
<organism evidence="2 3">
    <name type="scientific">Giardia duodenalis assemblage B</name>
    <dbReference type="NCBI Taxonomy" id="1394984"/>
    <lineage>
        <taxon>Eukaryota</taxon>
        <taxon>Metamonada</taxon>
        <taxon>Diplomonadida</taxon>
        <taxon>Hexamitidae</taxon>
        <taxon>Giardiinae</taxon>
        <taxon>Giardia</taxon>
    </lineage>
</organism>
<dbReference type="SUPFAM" id="SSF46785">
    <property type="entry name" value="Winged helix' DNA-binding domain"/>
    <property type="match status" value="1"/>
</dbReference>
<dbReference type="AlphaFoldDB" id="A0A132NQ27"/>
<dbReference type="Gene3D" id="1.25.40.570">
    <property type="match status" value="1"/>
</dbReference>
<evidence type="ECO:0000313" key="3">
    <source>
        <dbReference type="Proteomes" id="UP000070089"/>
    </source>
</evidence>
<dbReference type="PANTHER" id="PTHR14145">
    <property type="entry name" value="26S PROTESOME SUBUNIT 6"/>
    <property type="match status" value="1"/>
</dbReference>
<feature type="domain" description="PCI" evidence="1">
    <location>
        <begin position="223"/>
        <end position="395"/>
    </location>
</feature>
<name>A0A132NQ27_GIAIN</name>
<dbReference type="EMBL" id="JXTI01000134">
    <property type="protein sequence ID" value="KWX12128.1"/>
    <property type="molecule type" value="Genomic_DNA"/>
</dbReference>
<dbReference type="InterPro" id="IPR019585">
    <property type="entry name" value="Rpn7/CSN1"/>
</dbReference>
<reference evidence="2 3" key="1">
    <citation type="journal article" date="2015" name="Mol. Biochem. Parasitol.">
        <title>Identification of polymorphic genes for use in assemblage B genotyping assays through comparative genomics of multiple assemblage B Giardia duodenalis isolates.</title>
        <authorList>
            <person name="Wielinga C."/>
            <person name="Thompson R.C."/>
            <person name="Monis P."/>
            <person name="Ryan U."/>
        </authorList>
    </citation>
    <scope>NUCLEOTIDE SEQUENCE [LARGE SCALE GENOMIC DNA]</scope>
    <source>
        <strain evidence="2 3">BAH15c1</strain>
    </source>
</reference>
<dbReference type="InterPro" id="IPR045135">
    <property type="entry name" value="Rpn7_N"/>
</dbReference>
<dbReference type="PANTHER" id="PTHR14145:SF1">
    <property type="entry name" value="26S PROTEASOME NON-ATPASE REGULATORY SUBUNIT 6"/>
    <property type="match status" value="1"/>
</dbReference>
<dbReference type="Pfam" id="PF10602">
    <property type="entry name" value="RPN7"/>
    <property type="match status" value="1"/>
</dbReference>
<dbReference type="InterPro" id="IPR000717">
    <property type="entry name" value="PCI_dom"/>
</dbReference>
<dbReference type="InterPro" id="IPR036390">
    <property type="entry name" value="WH_DNA-bd_sf"/>
</dbReference>
<dbReference type="VEuPathDB" id="GiardiaDB:QR46_3902"/>
<dbReference type="PROSITE" id="PS50250">
    <property type="entry name" value="PCI"/>
    <property type="match status" value="1"/>
</dbReference>
<gene>
    <name evidence="2" type="ORF">QR46_3902</name>
</gene>
<evidence type="ECO:0000259" key="1">
    <source>
        <dbReference type="PROSITE" id="PS50250"/>
    </source>
</evidence>
<proteinExistence type="predicted"/>
<dbReference type="OrthoDB" id="1452at2759"/>
<dbReference type="Proteomes" id="UP000070089">
    <property type="component" value="Unassembled WGS sequence"/>
</dbReference>
<dbReference type="GO" id="GO:0000502">
    <property type="term" value="C:proteasome complex"/>
    <property type="evidence" value="ECO:0007669"/>
    <property type="project" value="UniProtKB-KW"/>
</dbReference>
<keyword evidence="2" id="KW-0647">Proteasome</keyword>
<protein>
    <submittedName>
        <fullName evidence="2">26S proteasome non-ATPase regulatory subunit 6/RPN7</fullName>
    </submittedName>
</protein>
<dbReference type="Pfam" id="PF01399">
    <property type="entry name" value="PCI"/>
    <property type="match status" value="1"/>
</dbReference>
<comment type="caution">
    <text evidence="2">The sequence shown here is derived from an EMBL/GenBank/DDBJ whole genome shotgun (WGS) entry which is preliminary data.</text>
</comment>
<evidence type="ECO:0000313" key="2">
    <source>
        <dbReference type="EMBL" id="KWX12128.1"/>
    </source>
</evidence>